<protein>
    <recommendedName>
        <fullName evidence="1">MftR C-terminal domain-containing protein</fullName>
    </recommendedName>
</protein>
<dbReference type="Pfam" id="PF17754">
    <property type="entry name" value="TetR_C_14"/>
    <property type="match status" value="1"/>
</dbReference>
<evidence type="ECO:0000313" key="3">
    <source>
        <dbReference type="Proteomes" id="UP001500967"/>
    </source>
</evidence>
<dbReference type="Gene3D" id="1.10.357.10">
    <property type="entry name" value="Tetracycline Repressor, domain 2"/>
    <property type="match status" value="1"/>
</dbReference>
<gene>
    <name evidence="2" type="ORF">GCM10009539_22350</name>
</gene>
<dbReference type="InterPro" id="IPR041347">
    <property type="entry name" value="MftR_C"/>
</dbReference>
<feature type="domain" description="MftR C-terminal" evidence="1">
    <location>
        <begin position="2"/>
        <end position="41"/>
    </location>
</feature>
<proteinExistence type="predicted"/>
<comment type="caution">
    <text evidence="2">The sequence shown here is derived from an EMBL/GenBank/DDBJ whole genome shotgun (WGS) entry which is preliminary data.</text>
</comment>
<dbReference type="Proteomes" id="UP001500967">
    <property type="component" value="Unassembled WGS sequence"/>
</dbReference>
<keyword evidence="3" id="KW-1185">Reference proteome</keyword>
<name>A0ABN0U2V7_9ACTN</name>
<sequence length="47" mass="4896">MRAIAGAVIGVLLAAVEEWAGTRGELPPIVDAALEHLENGLSSHFNV</sequence>
<evidence type="ECO:0000313" key="2">
    <source>
        <dbReference type="EMBL" id="GAA0236585.1"/>
    </source>
</evidence>
<accession>A0ABN0U2V7</accession>
<reference evidence="2 3" key="1">
    <citation type="journal article" date="2019" name="Int. J. Syst. Evol. Microbiol.">
        <title>The Global Catalogue of Microorganisms (GCM) 10K type strain sequencing project: providing services to taxonomists for standard genome sequencing and annotation.</title>
        <authorList>
            <consortium name="The Broad Institute Genomics Platform"/>
            <consortium name="The Broad Institute Genome Sequencing Center for Infectious Disease"/>
            <person name="Wu L."/>
            <person name="Ma J."/>
        </authorList>
    </citation>
    <scope>NUCLEOTIDE SEQUENCE [LARGE SCALE GENOMIC DNA]</scope>
    <source>
        <strain evidence="2 3">JCM 10425</strain>
    </source>
</reference>
<evidence type="ECO:0000259" key="1">
    <source>
        <dbReference type="Pfam" id="PF17754"/>
    </source>
</evidence>
<organism evidence="2 3">
    <name type="scientific">Cryptosporangium japonicum</name>
    <dbReference type="NCBI Taxonomy" id="80872"/>
    <lineage>
        <taxon>Bacteria</taxon>
        <taxon>Bacillati</taxon>
        <taxon>Actinomycetota</taxon>
        <taxon>Actinomycetes</taxon>
        <taxon>Cryptosporangiales</taxon>
        <taxon>Cryptosporangiaceae</taxon>
        <taxon>Cryptosporangium</taxon>
    </lineage>
</organism>
<dbReference type="RefSeq" id="WP_344648707.1">
    <property type="nucleotide sequence ID" value="NZ_BAAAGX010000009.1"/>
</dbReference>
<dbReference type="EMBL" id="BAAAGX010000009">
    <property type="protein sequence ID" value="GAA0236585.1"/>
    <property type="molecule type" value="Genomic_DNA"/>
</dbReference>